<dbReference type="Proteomes" id="UP000823850">
    <property type="component" value="Unassembled WGS sequence"/>
</dbReference>
<feature type="region of interest" description="Disordered" evidence="1">
    <location>
        <begin position="187"/>
        <end position="299"/>
    </location>
</feature>
<feature type="non-terminal residue" evidence="4">
    <location>
        <position position="299"/>
    </location>
</feature>
<evidence type="ECO:0000256" key="1">
    <source>
        <dbReference type="SAM" id="MobiDB-lite"/>
    </source>
</evidence>
<keyword evidence="2" id="KW-1133">Transmembrane helix</keyword>
<protein>
    <recommendedName>
        <fullName evidence="3">Anti-sigma factor RsgI-like middle domain-containing protein</fullName>
    </recommendedName>
</protein>
<keyword evidence="2" id="KW-0812">Transmembrane</keyword>
<sequence>MSYIVMECHSSYAILLDENGCFFKAANLHYEVGQKVYDPVLMKEESSRKFRPARWIAGSAAAIAACFLLVFGAGYYRNHMVSYSSIYLTINPEIQMDLNRRGEVLDLEGINEDGKLLLEGYEGRGKDKTMVADELIDRAIDMGFLSEGGQISFSIDSPDEALFRQYGEELKEEVNRHLKDRFSITIEIIDPHTGESETTSVEKPGQEETGQTEQAQPEPETEASPPAASSPEPAAPQTSGDSDYGPGSGGDTQYSQPEPQPVQPAAPVYSEEGESDYDEYEGESDYEDEEEEDEEEDEE</sequence>
<keyword evidence="2" id="KW-0472">Membrane</keyword>
<evidence type="ECO:0000256" key="2">
    <source>
        <dbReference type="SAM" id="Phobius"/>
    </source>
</evidence>
<gene>
    <name evidence="4" type="ORF">H9913_13470</name>
</gene>
<proteinExistence type="predicted"/>
<comment type="caution">
    <text evidence="4">The sequence shown here is derived from an EMBL/GenBank/DDBJ whole genome shotgun (WGS) entry which is preliminary data.</text>
</comment>
<evidence type="ECO:0000313" key="5">
    <source>
        <dbReference type="Proteomes" id="UP000823850"/>
    </source>
</evidence>
<dbReference type="InterPro" id="IPR055431">
    <property type="entry name" value="RsgI_M"/>
</dbReference>
<reference evidence="4" key="2">
    <citation type="submission" date="2021-04" db="EMBL/GenBank/DDBJ databases">
        <authorList>
            <person name="Gilroy R."/>
        </authorList>
    </citation>
    <scope>NUCLEOTIDE SEQUENCE</scope>
    <source>
        <strain evidence="4">ChiW19-6364</strain>
    </source>
</reference>
<dbReference type="EMBL" id="DWUX01000228">
    <property type="protein sequence ID" value="HJD41020.1"/>
    <property type="molecule type" value="Genomic_DNA"/>
</dbReference>
<dbReference type="Pfam" id="PF23750">
    <property type="entry name" value="RsgI_M"/>
    <property type="match status" value="1"/>
</dbReference>
<reference evidence="4" key="1">
    <citation type="journal article" date="2021" name="PeerJ">
        <title>Extensive microbial diversity within the chicken gut microbiome revealed by metagenomics and culture.</title>
        <authorList>
            <person name="Gilroy R."/>
            <person name="Ravi A."/>
            <person name="Getino M."/>
            <person name="Pursley I."/>
            <person name="Horton D.L."/>
            <person name="Alikhan N.F."/>
            <person name="Baker D."/>
            <person name="Gharbi K."/>
            <person name="Hall N."/>
            <person name="Watson M."/>
            <person name="Adriaenssens E.M."/>
            <person name="Foster-Nyarko E."/>
            <person name="Jarju S."/>
            <person name="Secka A."/>
            <person name="Antonio M."/>
            <person name="Oren A."/>
            <person name="Chaudhuri R.R."/>
            <person name="La Ragione R."/>
            <person name="Hildebrand F."/>
            <person name="Pallen M.J."/>
        </authorList>
    </citation>
    <scope>NUCLEOTIDE SEQUENCE</scope>
    <source>
        <strain evidence="4">ChiW19-6364</strain>
    </source>
</reference>
<name>A0A9D2RC26_9FIRM</name>
<accession>A0A9D2RC26</accession>
<feature type="transmembrane region" description="Helical" evidence="2">
    <location>
        <begin position="55"/>
        <end position="76"/>
    </location>
</feature>
<feature type="compositionally biased region" description="Low complexity" evidence="1">
    <location>
        <begin position="207"/>
        <end position="245"/>
    </location>
</feature>
<organism evidence="4 5">
    <name type="scientific">Candidatus Blautia stercoripullorum</name>
    <dbReference type="NCBI Taxonomy" id="2838502"/>
    <lineage>
        <taxon>Bacteria</taxon>
        <taxon>Bacillati</taxon>
        <taxon>Bacillota</taxon>
        <taxon>Clostridia</taxon>
        <taxon>Lachnospirales</taxon>
        <taxon>Lachnospiraceae</taxon>
        <taxon>Blautia</taxon>
    </lineage>
</organism>
<feature type="compositionally biased region" description="Acidic residues" evidence="1">
    <location>
        <begin position="271"/>
        <end position="299"/>
    </location>
</feature>
<feature type="domain" description="Anti-sigma factor RsgI-like middle" evidence="3">
    <location>
        <begin position="83"/>
        <end position="190"/>
    </location>
</feature>
<evidence type="ECO:0000259" key="3">
    <source>
        <dbReference type="Pfam" id="PF23750"/>
    </source>
</evidence>
<dbReference type="AlphaFoldDB" id="A0A9D2RC26"/>
<evidence type="ECO:0000313" key="4">
    <source>
        <dbReference type="EMBL" id="HJD41020.1"/>
    </source>
</evidence>